<name>A0A7V5NWG8_9PROT</name>
<dbReference type="InterPro" id="IPR018163">
    <property type="entry name" value="Thr/Ala-tRNA-synth_IIc_edit"/>
</dbReference>
<dbReference type="Proteomes" id="UP000885806">
    <property type="component" value="Unassembled WGS sequence"/>
</dbReference>
<evidence type="ECO:0000256" key="6">
    <source>
        <dbReference type="ARBA" id="ARBA00022833"/>
    </source>
</evidence>
<dbReference type="GO" id="GO:0006435">
    <property type="term" value="P:threonyl-tRNA aminoacylation"/>
    <property type="evidence" value="ECO:0007669"/>
    <property type="project" value="TreeGrafter"/>
</dbReference>
<keyword evidence="3" id="KW-0436">Ligase</keyword>
<keyword evidence="6" id="KW-0862">Zinc</keyword>
<dbReference type="GO" id="GO:0005524">
    <property type="term" value="F:ATP binding"/>
    <property type="evidence" value="ECO:0007669"/>
    <property type="project" value="UniProtKB-KW"/>
</dbReference>
<dbReference type="FunFam" id="3.10.20.30:FF:000005">
    <property type="entry name" value="Threonine--tRNA ligase"/>
    <property type="match status" value="1"/>
</dbReference>
<dbReference type="SUPFAM" id="SSF55186">
    <property type="entry name" value="ThrRS/AlaRS common domain"/>
    <property type="match status" value="1"/>
</dbReference>
<evidence type="ECO:0000256" key="5">
    <source>
        <dbReference type="ARBA" id="ARBA00022741"/>
    </source>
</evidence>
<evidence type="ECO:0000256" key="7">
    <source>
        <dbReference type="ARBA" id="ARBA00022840"/>
    </source>
</evidence>
<evidence type="ECO:0000256" key="9">
    <source>
        <dbReference type="ARBA" id="ARBA00022917"/>
    </source>
</evidence>
<dbReference type="GO" id="GO:0000049">
    <property type="term" value="F:tRNA binding"/>
    <property type="evidence" value="ECO:0007669"/>
    <property type="project" value="UniProtKB-KW"/>
</dbReference>
<dbReference type="PANTHER" id="PTHR11451">
    <property type="entry name" value="THREONINE-TRNA LIGASE"/>
    <property type="match status" value="1"/>
</dbReference>
<evidence type="ECO:0000256" key="3">
    <source>
        <dbReference type="ARBA" id="ARBA00022598"/>
    </source>
</evidence>
<dbReference type="InterPro" id="IPR004095">
    <property type="entry name" value="TGS"/>
</dbReference>
<dbReference type="Gene3D" id="3.10.20.30">
    <property type="match status" value="1"/>
</dbReference>
<keyword evidence="1" id="KW-0963">Cytoplasm</keyword>
<dbReference type="FunFam" id="3.30.980.10:FF:000001">
    <property type="entry name" value="Threonine--tRNA ligase"/>
    <property type="match status" value="1"/>
</dbReference>
<dbReference type="PROSITE" id="PS51880">
    <property type="entry name" value="TGS"/>
    <property type="match status" value="1"/>
</dbReference>
<keyword evidence="2" id="KW-0820">tRNA-binding</keyword>
<dbReference type="SUPFAM" id="SSF81271">
    <property type="entry name" value="TGS-like"/>
    <property type="match status" value="1"/>
</dbReference>
<keyword evidence="10" id="KW-0030">Aminoacyl-tRNA synthetase</keyword>
<dbReference type="GO" id="GO:0046872">
    <property type="term" value="F:metal ion binding"/>
    <property type="evidence" value="ECO:0007669"/>
    <property type="project" value="UniProtKB-KW"/>
</dbReference>
<dbReference type="GO" id="GO:0005829">
    <property type="term" value="C:cytosol"/>
    <property type="evidence" value="ECO:0007669"/>
    <property type="project" value="TreeGrafter"/>
</dbReference>
<dbReference type="Gene3D" id="3.30.980.10">
    <property type="entry name" value="Threonyl-trna Synthetase, Chain A, domain 2"/>
    <property type="match status" value="1"/>
</dbReference>
<keyword evidence="9" id="KW-0648">Protein biosynthesis</keyword>
<reference evidence="12" key="1">
    <citation type="journal article" date="2020" name="mSystems">
        <title>Genome- and Community-Level Interaction Insights into Carbon Utilization and Element Cycling Functions of Hydrothermarchaeota in Hydrothermal Sediment.</title>
        <authorList>
            <person name="Zhou Z."/>
            <person name="Liu Y."/>
            <person name="Xu W."/>
            <person name="Pan J."/>
            <person name="Luo Z.H."/>
            <person name="Li M."/>
        </authorList>
    </citation>
    <scope>NUCLEOTIDE SEQUENCE [LARGE SCALE GENOMIC DNA]</scope>
    <source>
        <strain evidence="12">HyVt-538</strain>
    </source>
</reference>
<organism evidence="12">
    <name type="scientific">Hellea balneolensis</name>
    <dbReference type="NCBI Taxonomy" id="287478"/>
    <lineage>
        <taxon>Bacteria</taxon>
        <taxon>Pseudomonadati</taxon>
        <taxon>Pseudomonadota</taxon>
        <taxon>Alphaproteobacteria</taxon>
        <taxon>Maricaulales</taxon>
        <taxon>Robiginitomaculaceae</taxon>
        <taxon>Hellea</taxon>
    </lineage>
</organism>
<dbReference type="InterPro" id="IPR012675">
    <property type="entry name" value="Beta-grasp_dom_sf"/>
</dbReference>
<evidence type="ECO:0000256" key="4">
    <source>
        <dbReference type="ARBA" id="ARBA00022723"/>
    </source>
</evidence>
<dbReference type="GO" id="GO:0004829">
    <property type="term" value="F:threonine-tRNA ligase activity"/>
    <property type="evidence" value="ECO:0007669"/>
    <property type="project" value="TreeGrafter"/>
</dbReference>
<sequence length="150" mass="16896">MLTITFPDGAKREFEDGVSALDVAKSLSKSLAKKVLAAKVDGELWDATRPLEGDCRLELVTAQDPEGLELIRHDAAHVLAEAVQELFPGTQVTIGPVIEDGFYYDFARDEPFSSEDFAAIEKKMQFIVKQNKPFEREVWERDAAINYFRD</sequence>
<evidence type="ECO:0000256" key="10">
    <source>
        <dbReference type="ARBA" id="ARBA00023146"/>
    </source>
</evidence>
<dbReference type="CDD" id="cd01667">
    <property type="entry name" value="TGS_ThrRS"/>
    <property type="match status" value="1"/>
</dbReference>
<keyword evidence="5" id="KW-0547">Nucleotide-binding</keyword>
<evidence type="ECO:0000259" key="11">
    <source>
        <dbReference type="PROSITE" id="PS51880"/>
    </source>
</evidence>
<evidence type="ECO:0000256" key="8">
    <source>
        <dbReference type="ARBA" id="ARBA00022884"/>
    </source>
</evidence>
<dbReference type="AlphaFoldDB" id="A0A7V5NWG8"/>
<evidence type="ECO:0000256" key="1">
    <source>
        <dbReference type="ARBA" id="ARBA00022490"/>
    </source>
</evidence>
<accession>A0A7V5NWG8</accession>
<keyword evidence="4" id="KW-0479">Metal-binding</keyword>
<feature type="domain" description="TGS" evidence="11">
    <location>
        <begin position="1"/>
        <end position="61"/>
    </location>
</feature>
<keyword evidence="7" id="KW-0067">ATP-binding</keyword>
<evidence type="ECO:0000313" key="12">
    <source>
        <dbReference type="EMBL" id="HHI88519.1"/>
    </source>
</evidence>
<dbReference type="InterPro" id="IPR012676">
    <property type="entry name" value="TGS-like"/>
</dbReference>
<keyword evidence="8" id="KW-0694">RNA-binding</keyword>
<dbReference type="Pfam" id="PF02824">
    <property type="entry name" value="TGS"/>
    <property type="match status" value="1"/>
</dbReference>
<protein>
    <submittedName>
        <fullName evidence="12">TGS domain-containing protein</fullName>
    </submittedName>
</protein>
<dbReference type="PANTHER" id="PTHR11451:SF44">
    <property type="entry name" value="THREONINE--TRNA LIGASE, CHLOROPLASTIC_MITOCHONDRIAL 2"/>
    <property type="match status" value="1"/>
</dbReference>
<evidence type="ECO:0000256" key="2">
    <source>
        <dbReference type="ARBA" id="ARBA00022555"/>
    </source>
</evidence>
<gene>
    <name evidence="12" type="ORF">ENK01_01080</name>
</gene>
<comment type="caution">
    <text evidence="12">The sequence shown here is derived from an EMBL/GenBank/DDBJ whole genome shotgun (WGS) entry which is preliminary data.</text>
</comment>
<dbReference type="EMBL" id="DROP01000073">
    <property type="protein sequence ID" value="HHI88519.1"/>
    <property type="molecule type" value="Genomic_DNA"/>
</dbReference>
<feature type="non-terminal residue" evidence="12">
    <location>
        <position position="150"/>
    </location>
</feature>
<proteinExistence type="predicted"/>